<dbReference type="PROSITE" id="PS50249">
    <property type="entry name" value="MPN"/>
    <property type="match status" value="1"/>
</dbReference>
<name>V4ARG9_LOTGI</name>
<organism evidence="3 4">
    <name type="scientific">Lottia gigantea</name>
    <name type="common">Giant owl limpet</name>
    <dbReference type="NCBI Taxonomy" id="225164"/>
    <lineage>
        <taxon>Eukaryota</taxon>
        <taxon>Metazoa</taxon>
        <taxon>Spiralia</taxon>
        <taxon>Lophotrochozoa</taxon>
        <taxon>Mollusca</taxon>
        <taxon>Gastropoda</taxon>
        <taxon>Patellogastropoda</taxon>
        <taxon>Lottioidea</taxon>
        <taxon>Lottiidae</taxon>
        <taxon>Lottia</taxon>
    </lineage>
</organism>
<dbReference type="PANTHER" id="PTHR12941:SF10">
    <property type="entry name" value="ER MEMBRANE PROTEIN COMPLEX SUBUNIT 8_9 HOMOLOG"/>
    <property type="match status" value="1"/>
</dbReference>
<protein>
    <recommendedName>
        <fullName evidence="2">MPN domain-containing protein</fullName>
    </recommendedName>
</protein>
<dbReference type="CDD" id="cd08060">
    <property type="entry name" value="MPN_UPF0172"/>
    <property type="match status" value="1"/>
</dbReference>
<dbReference type="InterPro" id="IPR005366">
    <property type="entry name" value="EMC8/9"/>
</dbReference>
<dbReference type="InterPro" id="IPR037518">
    <property type="entry name" value="MPN"/>
</dbReference>
<dbReference type="GeneID" id="20234785"/>
<evidence type="ECO:0000313" key="3">
    <source>
        <dbReference type="EMBL" id="ESO96311.1"/>
    </source>
</evidence>
<dbReference type="Pfam" id="PF03665">
    <property type="entry name" value="UPF0172"/>
    <property type="match status" value="1"/>
</dbReference>
<proteinExistence type="inferred from homology"/>
<sequence length="94" mass="10391">MAEISLNVRAYCKIILHAAKYPHAAVNGILLAEENKTKQSKSLKFVDCIPLFHISLSLAPMLEVALLQIDGYCKSKGLVIGGYYQANSNYEDMT</sequence>
<dbReference type="OMA" id="TELACSW"/>
<feature type="domain" description="MPN" evidence="2">
    <location>
        <begin position="4"/>
        <end position="94"/>
    </location>
</feature>
<dbReference type="PANTHER" id="PTHR12941">
    <property type="entry name" value="ER MEMBRANE PROTEIN COMPLEX"/>
    <property type="match status" value="1"/>
</dbReference>
<dbReference type="AlphaFoldDB" id="V4ARG9"/>
<evidence type="ECO:0000313" key="4">
    <source>
        <dbReference type="Proteomes" id="UP000030746"/>
    </source>
</evidence>
<dbReference type="KEGG" id="lgi:LOTGIDRAFT_144085"/>
<dbReference type="RefSeq" id="XP_009052991.1">
    <property type="nucleotide sequence ID" value="XM_009054743.1"/>
</dbReference>
<accession>V4ARG9</accession>
<gene>
    <name evidence="3" type="ORF">LOTGIDRAFT_144085</name>
</gene>
<dbReference type="STRING" id="225164.V4ARG9"/>
<reference evidence="3 4" key="1">
    <citation type="journal article" date="2013" name="Nature">
        <title>Insights into bilaterian evolution from three spiralian genomes.</title>
        <authorList>
            <person name="Simakov O."/>
            <person name="Marletaz F."/>
            <person name="Cho S.J."/>
            <person name="Edsinger-Gonzales E."/>
            <person name="Havlak P."/>
            <person name="Hellsten U."/>
            <person name="Kuo D.H."/>
            <person name="Larsson T."/>
            <person name="Lv J."/>
            <person name="Arendt D."/>
            <person name="Savage R."/>
            <person name="Osoegawa K."/>
            <person name="de Jong P."/>
            <person name="Grimwood J."/>
            <person name="Chapman J.A."/>
            <person name="Shapiro H."/>
            <person name="Aerts A."/>
            <person name="Otillar R.P."/>
            <person name="Terry A.Y."/>
            <person name="Boore J.L."/>
            <person name="Grigoriev I.V."/>
            <person name="Lindberg D.R."/>
            <person name="Seaver E.C."/>
            <person name="Weisblat D.A."/>
            <person name="Putnam N.H."/>
            <person name="Rokhsar D.S."/>
        </authorList>
    </citation>
    <scope>NUCLEOTIDE SEQUENCE [LARGE SCALE GENOMIC DNA]</scope>
</reference>
<evidence type="ECO:0000259" key="2">
    <source>
        <dbReference type="PROSITE" id="PS50249"/>
    </source>
</evidence>
<dbReference type="GO" id="GO:0072546">
    <property type="term" value="C:EMC complex"/>
    <property type="evidence" value="ECO:0007669"/>
    <property type="project" value="InterPro"/>
</dbReference>
<evidence type="ECO:0000256" key="1">
    <source>
        <dbReference type="ARBA" id="ARBA00007461"/>
    </source>
</evidence>
<keyword evidence="4" id="KW-1185">Reference proteome</keyword>
<dbReference type="Proteomes" id="UP000030746">
    <property type="component" value="Unassembled WGS sequence"/>
</dbReference>
<dbReference type="OrthoDB" id="194468at2759"/>
<dbReference type="EMBL" id="KB201489">
    <property type="protein sequence ID" value="ESO96311.1"/>
    <property type="molecule type" value="Genomic_DNA"/>
</dbReference>
<comment type="similarity">
    <text evidence="1">Belongs to the EMC8/EMC9 family.</text>
</comment>
<dbReference type="HOGENOM" id="CLU_087337_3_0_1"/>
<dbReference type="CTD" id="20234785"/>